<dbReference type="InterPro" id="IPR044855">
    <property type="entry name" value="CoA-Trfase_III_dom3_sf"/>
</dbReference>
<evidence type="ECO:0000256" key="1">
    <source>
        <dbReference type="ARBA" id="ARBA00022679"/>
    </source>
</evidence>
<organism evidence="2 3">
    <name type="scientific">Aerophobetes bacterium</name>
    <dbReference type="NCBI Taxonomy" id="2030807"/>
    <lineage>
        <taxon>Bacteria</taxon>
        <taxon>Candidatus Aerophobota</taxon>
    </lineage>
</organism>
<evidence type="ECO:0000313" key="3">
    <source>
        <dbReference type="Proteomes" id="UP000319130"/>
    </source>
</evidence>
<dbReference type="Pfam" id="PF02515">
    <property type="entry name" value="CoA_transf_3"/>
    <property type="match status" value="1"/>
</dbReference>
<proteinExistence type="predicted"/>
<evidence type="ECO:0000313" key="2">
    <source>
        <dbReference type="EMBL" id="TET64764.1"/>
    </source>
</evidence>
<dbReference type="AlphaFoldDB" id="A0A523WCM3"/>
<accession>A0A523WCM3</accession>
<dbReference type="PANTHER" id="PTHR48207:SF3">
    <property type="entry name" value="SUCCINATE--HYDROXYMETHYLGLUTARATE COA-TRANSFERASE"/>
    <property type="match status" value="1"/>
</dbReference>
<dbReference type="Gene3D" id="3.40.50.10540">
    <property type="entry name" value="Crotonobetainyl-coa:carnitine coa-transferase, domain 1"/>
    <property type="match status" value="1"/>
</dbReference>
<dbReference type="InterPro" id="IPR050483">
    <property type="entry name" value="CoA-transferase_III_domain"/>
</dbReference>
<protein>
    <submittedName>
        <fullName evidence="2">CoA transferase</fullName>
    </submittedName>
</protein>
<dbReference type="InterPro" id="IPR023606">
    <property type="entry name" value="CoA-Trfase_III_dom_1_sf"/>
</dbReference>
<dbReference type="InterPro" id="IPR003673">
    <property type="entry name" value="CoA-Trfase_fam_III"/>
</dbReference>
<dbReference type="SUPFAM" id="SSF89796">
    <property type="entry name" value="CoA-transferase family III (CaiB/BaiF)"/>
    <property type="match status" value="1"/>
</dbReference>
<feature type="non-terminal residue" evidence="2">
    <location>
        <position position="1"/>
    </location>
</feature>
<comment type="caution">
    <text evidence="2">The sequence shown here is derived from an EMBL/GenBank/DDBJ whole genome shotgun (WGS) entry which is preliminary data.</text>
</comment>
<name>A0A523WCM3_UNCAE</name>
<reference evidence="2 3" key="1">
    <citation type="submission" date="2019-03" db="EMBL/GenBank/DDBJ databases">
        <title>Metabolic potential of uncultured bacteria and archaea associated with petroleum seepage in deep-sea sediments.</title>
        <authorList>
            <person name="Dong X."/>
            <person name="Hubert C."/>
        </authorList>
    </citation>
    <scope>NUCLEOTIDE SEQUENCE [LARGE SCALE GENOMIC DNA]</scope>
    <source>
        <strain evidence="2">E29_bin52</strain>
    </source>
</reference>
<dbReference type="Proteomes" id="UP000319130">
    <property type="component" value="Unassembled WGS sequence"/>
</dbReference>
<dbReference type="EMBL" id="SOIZ01000030">
    <property type="protein sequence ID" value="TET64764.1"/>
    <property type="molecule type" value="Genomic_DNA"/>
</dbReference>
<dbReference type="PANTHER" id="PTHR48207">
    <property type="entry name" value="SUCCINATE--HYDROXYMETHYLGLUTARATE COA-TRANSFERASE"/>
    <property type="match status" value="1"/>
</dbReference>
<sequence length="355" mass="39936">DSGAADRYTGSRFLNGTGINFLSMNRNKKSITVDLKKKEGKEIIYQMIDRMDVLLHNFRPGVMERLSLDYDSLSSINPRIIYCSCSGYGQKGPYRRKGGQDLVVQGMSGLLTLGSWKKGPPVPQGSFVVDAYAASLVAWGITLALFYRERTGIGQPIEVCLLNAAIDMQCQEVTAYLNTGKIPQKESPEIGHSLEPSPYGVHKTKDGYITLVGSFSKVCQILDLAFVEKDSRFSSTRERIKHREELRLILDEALKQRSTEEWIKIFDRKKVLSGPIYEYSQVFSDPQVEQNEMVVQFAYPSVGKVKTSGIPVKLRKSPGEIRIPPPAVGQHTEEILTELGYTKDEIKHLRKRKII</sequence>
<keyword evidence="1 2" id="KW-0808">Transferase</keyword>
<gene>
    <name evidence="2" type="ORF">E3J48_00610</name>
</gene>
<dbReference type="Gene3D" id="3.30.1540.10">
    <property type="entry name" value="formyl-coa transferase, domain 3"/>
    <property type="match status" value="1"/>
</dbReference>
<dbReference type="GO" id="GO:0008410">
    <property type="term" value="F:CoA-transferase activity"/>
    <property type="evidence" value="ECO:0007669"/>
    <property type="project" value="TreeGrafter"/>
</dbReference>